<evidence type="ECO:0000256" key="1">
    <source>
        <dbReference type="SAM" id="MobiDB-lite"/>
    </source>
</evidence>
<keyword evidence="3" id="KW-1185">Reference proteome</keyword>
<gene>
    <name evidence="2" type="ORF">HID58_005277</name>
</gene>
<protein>
    <submittedName>
        <fullName evidence="2">Uncharacterized protein</fullName>
    </submittedName>
</protein>
<feature type="compositionally biased region" description="Polar residues" evidence="1">
    <location>
        <begin position="270"/>
        <end position="279"/>
    </location>
</feature>
<feature type="compositionally biased region" description="Polar residues" evidence="1">
    <location>
        <begin position="66"/>
        <end position="75"/>
    </location>
</feature>
<name>A0ABQ8E832_BRANA</name>
<feature type="compositionally biased region" description="Basic and acidic residues" evidence="1">
    <location>
        <begin position="150"/>
        <end position="159"/>
    </location>
</feature>
<proteinExistence type="predicted"/>
<feature type="compositionally biased region" description="Basic and acidic residues" evidence="1">
    <location>
        <begin position="120"/>
        <end position="130"/>
    </location>
</feature>
<feature type="region of interest" description="Disordered" evidence="1">
    <location>
        <begin position="23"/>
        <end position="130"/>
    </location>
</feature>
<evidence type="ECO:0000313" key="2">
    <source>
        <dbReference type="EMBL" id="KAH0937816.1"/>
    </source>
</evidence>
<comment type="caution">
    <text evidence="2">The sequence shown here is derived from an EMBL/GenBank/DDBJ whole genome shotgun (WGS) entry which is preliminary data.</text>
</comment>
<feature type="compositionally biased region" description="Basic and acidic residues" evidence="1">
    <location>
        <begin position="36"/>
        <end position="65"/>
    </location>
</feature>
<dbReference type="EMBL" id="JAGKQM010000002">
    <property type="protein sequence ID" value="KAH0937816.1"/>
    <property type="molecule type" value="Genomic_DNA"/>
</dbReference>
<reference evidence="2 3" key="1">
    <citation type="submission" date="2021-05" db="EMBL/GenBank/DDBJ databases">
        <title>Genome Assembly of Synthetic Allotetraploid Brassica napus Reveals Homoeologous Exchanges between Subgenomes.</title>
        <authorList>
            <person name="Davis J.T."/>
        </authorList>
    </citation>
    <scope>NUCLEOTIDE SEQUENCE [LARGE SCALE GENOMIC DNA]</scope>
    <source>
        <strain evidence="3">cv. Da-Ae</strain>
        <tissue evidence="2">Seedling</tissue>
    </source>
</reference>
<sequence length="279" mass="32122">MEKYNGKFDDKKVTKLCISTYNATNSRTINNSKPYKTHDFHGVEAGGRDRNRPHTKSEGSTRLKESQLTSLGSHKQSNDLRTRRGRALKTGESYDEGERLQTAQDPLPICEEEELTGTESTKRTAVQRDRSSNRVNLHDGLYIVYLQETEKRNPHKPVDSKPTTKGLENGEAATLSIPDEPYGPRSDPDLRKDTLLREISDWHHQSLQLATPCFSSSGLTDARHCRRKSPVNQRNQRRKTCRYRWNGEGWRTEAKGRKKKKEGWRRRTEQQTCRRSSAP</sequence>
<organism evidence="2 3">
    <name type="scientific">Brassica napus</name>
    <name type="common">Rape</name>
    <dbReference type="NCBI Taxonomy" id="3708"/>
    <lineage>
        <taxon>Eukaryota</taxon>
        <taxon>Viridiplantae</taxon>
        <taxon>Streptophyta</taxon>
        <taxon>Embryophyta</taxon>
        <taxon>Tracheophyta</taxon>
        <taxon>Spermatophyta</taxon>
        <taxon>Magnoliopsida</taxon>
        <taxon>eudicotyledons</taxon>
        <taxon>Gunneridae</taxon>
        <taxon>Pentapetalae</taxon>
        <taxon>rosids</taxon>
        <taxon>malvids</taxon>
        <taxon>Brassicales</taxon>
        <taxon>Brassicaceae</taxon>
        <taxon>Brassiceae</taxon>
        <taxon>Brassica</taxon>
    </lineage>
</organism>
<dbReference type="Proteomes" id="UP000824890">
    <property type="component" value="Unassembled WGS sequence"/>
</dbReference>
<feature type="region of interest" description="Disordered" evidence="1">
    <location>
        <begin position="150"/>
        <end position="187"/>
    </location>
</feature>
<accession>A0ABQ8E832</accession>
<feature type="compositionally biased region" description="Polar residues" evidence="1">
    <location>
        <begin position="23"/>
        <end position="34"/>
    </location>
</feature>
<feature type="region of interest" description="Disordered" evidence="1">
    <location>
        <begin position="252"/>
        <end position="279"/>
    </location>
</feature>
<evidence type="ECO:0000313" key="3">
    <source>
        <dbReference type="Proteomes" id="UP000824890"/>
    </source>
</evidence>